<accession>A0ABR1EZ25</accession>
<evidence type="ECO:0000313" key="2">
    <source>
        <dbReference type="Proteomes" id="UP001498771"/>
    </source>
</evidence>
<gene>
    <name evidence="1" type="ORF">BZA70DRAFT_285192</name>
</gene>
<dbReference type="InterPro" id="IPR008699">
    <property type="entry name" value="NDUFB8"/>
</dbReference>
<comment type="caution">
    <text evidence="1">The sequence shown here is derived from an EMBL/GenBank/DDBJ whole genome shotgun (WGS) entry which is preliminary data.</text>
</comment>
<reference evidence="1 2" key="1">
    <citation type="submission" date="2024-03" db="EMBL/GenBank/DDBJ databases">
        <title>Genome-scale model development and genomic sequencing of the oleaginous clade Lipomyces.</title>
        <authorList>
            <consortium name="Lawrence Berkeley National Laboratory"/>
            <person name="Czajka J.J."/>
            <person name="Han Y."/>
            <person name="Kim J."/>
            <person name="Mondo S.J."/>
            <person name="Hofstad B.A."/>
            <person name="Robles A."/>
            <person name="Haridas S."/>
            <person name="Riley R."/>
            <person name="LaButti K."/>
            <person name="Pangilinan J."/>
            <person name="Andreopoulos W."/>
            <person name="Lipzen A."/>
            <person name="Yan J."/>
            <person name="Wang M."/>
            <person name="Ng V."/>
            <person name="Grigoriev I.V."/>
            <person name="Spatafora J.W."/>
            <person name="Magnuson J.K."/>
            <person name="Baker S.E."/>
            <person name="Pomraning K.R."/>
        </authorList>
    </citation>
    <scope>NUCLEOTIDE SEQUENCE [LARGE SCALE GENOMIC DNA]</scope>
    <source>
        <strain evidence="1 2">Phaff 52-87</strain>
    </source>
</reference>
<dbReference type="GeneID" id="90039196"/>
<protein>
    <submittedName>
        <fullName evidence="1">Uncharacterized protein</fullName>
    </submittedName>
</protein>
<keyword evidence="2" id="KW-1185">Reference proteome</keyword>
<proteinExistence type="predicted"/>
<name>A0ABR1EZ25_9ASCO</name>
<dbReference type="EMBL" id="JBBJBU010000015">
    <property type="protein sequence ID" value="KAK7202855.1"/>
    <property type="molecule type" value="Genomic_DNA"/>
</dbReference>
<dbReference type="PANTHER" id="PTHR12840:SF1">
    <property type="entry name" value="NADH DEHYDROGENASE [UBIQUINONE] 1 BETA SUBCOMPLEX SUBUNIT 8, MITOCHONDRIAL"/>
    <property type="match status" value="1"/>
</dbReference>
<organism evidence="1 2">
    <name type="scientific">Myxozyma melibiosi</name>
    <dbReference type="NCBI Taxonomy" id="54550"/>
    <lineage>
        <taxon>Eukaryota</taxon>
        <taxon>Fungi</taxon>
        <taxon>Dikarya</taxon>
        <taxon>Ascomycota</taxon>
        <taxon>Saccharomycotina</taxon>
        <taxon>Lipomycetes</taxon>
        <taxon>Lipomycetales</taxon>
        <taxon>Lipomycetaceae</taxon>
        <taxon>Myxozyma</taxon>
    </lineage>
</organism>
<dbReference type="PANTHER" id="PTHR12840">
    <property type="entry name" value="NADH-UBIQUINONE OXIDOREDUCTASE ASHI SUBUNIT"/>
    <property type="match status" value="1"/>
</dbReference>
<sequence length="170" mass="19350">MSAMLRGALRMPVRSAVRTRIGAVRCYASAPEEPVLPEYTDFPYTKGDDRLVGDYPEYPYVYAQHRDPYAKYDFQQLRRNYNDPLHEDDDMLNMWSPDVHDYVSTAGAVRWALGFFTVFGLFSYAVSFSVPEKIATGRVYDNGLFKELGGAEDFPQIKPAGVDDGSYYPK</sequence>
<dbReference type="Pfam" id="PF05821">
    <property type="entry name" value="NDUF_B8"/>
    <property type="match status" value="1"/>
</dbReference>
<evidence type="ECO:0000313" key="1">
    <source>
        <dbReference type="EMBL" id="KAK7202855.1"/>
    </source>
</evidence>
<dbReference type="RefSeq" id="XP_064765888.1">
    <property type="nucleotide sequence ID" value="XM_064913684.1"/>
</dbReference>
<dbReference type="Proteomes" id="UP001498771">
    <property type="component" value="Unassembled WGS sequence"/>
</dbReference>